<keyword evidence="1" id="KW-0732">Signal</keyword>
<dbReference type="AlphaFoldDB" id="A0A6S7K9W8"/>
<feature type="non-terminal residue" evidence="4">
    <location>
        <position position="236"/>
    </location>
</feature>
<accession>A0A6S7K9W8</accession>
<dbReference type="InterPro" id="IPR013783">
    <property type="entry name" value="Ig-like_fold"/>
</dbReference>
<dbReference type="InterPro" id="IPR036179">
    <property type="entry name" value="Ig-like_dom_sf"/>
</dbReference>
<dbReference type="InterPro" id="IPR003599">
    <property type="entry name" value="Ig_sub"/>
</dbReference>
<dbReference type="InterPro" id="IPR050958">
    <property type="entry name" value="Cell_Adh-Cytoskel_Orgn"/>
</dbReference>
<keyword evidence="5" id="KW-1185">Reference proteome</keyword>
<dbReference type="GO" id="GO:0008046">
    <property type="term" value="F:axon guidance receptor activity"/>
    <property type="evidence" value="ECO:0007669"/>
    <property type="project" value="TreeGrafter"/>
</dbReference>
<dbReference type="PANTHER" id="PTHR45080:SF8">
    <property type="entry name" value="IG-LIKE DOMAIN-CONTAINING PROTEIN"/>
    <property type="match status" value="1"/>
</dbReference>
<name>A0A6S7K9W8_PARCT</name>
<evidence type="ECO:0000256" key="3">
    <source>
        <dbReference type="SAM" id="MobiDB-lite"/>
    </source>
</evidence>
<proteinExistence type="predicted"/>
<gene>
    <name evidence="4" type="ORF">PACLA_8A089313</name>
</gene>
<evidence type="ECO:0000256" key="1">
    <source>
        <dbReference type="ARBA" id="ARBA00022729"/>
    </source>
</evidence>
<reference evidence="4" key="1">
    <citation type="submission" date="2020-04" db="EMBL/GenBank/DDBJ databases">
        <authorList>
            <person name="Alioto T."/>
            <person name="Alioto T."/>
            <person name="Gomez Garrido J."/>
        </authorList>
    </citation>
    <scope>NUCLEOTIDE SEQUENCE</scope>
    <source>
        <strain evidence="4">A484AB</strain>
    </source>
</reference>
<dbReference type="InterPro" id="IPR007110">
    <property type="entry name" value="Ig-like_dom"/>
</dbReference>
<dbReference type="Pfam" id="PF13927">
    <property type="entry name" value="Ig_3"/>
    <property type="match status" value="1"/>
</dbReference>
<dbReference type="GO" id="GO:0007156">
    <property type="term" value="P:homophilic cell adhesion via plasma membrane adhesion molecules"/>
    <property type="evidence" value="ECO:0007669"/>
    <property type="project" value="TreeGrafter"/>
</dbReference>
<feature type="region of interest" description="Disordered" evidence="3">
    <location>
        <begin position="52"/>
        <end position="87"/>
    </location>
</feature>
<comment type="caution">
    <text evidence="4">The sequence shown here is derived from an EMBL/GenBank/DDBJ whole genome shotgun (WGS) entry which is preliminary data.</text>
</comment>
<dbReference type="OrthoDB" id="10010359at2759"/>
<dbReference type="GO" id="GO:0005886">
    <property type="term" value="C:plasma membrane"/>
    <property type="evidence" value="ECO:0007669"/>
    <property type="project" value="TreeGrafter"/>
</dbReference>
<keyword evidence="2" id="KW-1015">Disulfide bond</keyword>
<evidence type="ECO:0000313" key="4">
    <source>
        <dbReference type="EMBL" id="CAB4042155.1"/>
    </source>
</evidence>
<protein>
    <submittedName>
        <fullName evidence="4">Hemicentin-1-like isoform X3</fullName>
    </submittedName>
</protein>
<dbReference type="PANTHER" id="PTHR45080">
    <property type="entry name" value="CONTACTIN 5"/>
    <property type="match status" value="1"/>
</dbReference>
<dbReference type="Proteomes" id="UP001152795">
    <property type="component" value="Unassembled WGS sequence"/>
</dbReference>
<dbReference type="PROSITE" id="PS50835">
    <property type="entry name" value="IG_LIKE"/>
    <property type="match status" value="2"/>
</dbReference>
<evidence type="ECO:0000313" key="5">
    <source>
        <dbReference type="Proteomes" id="UP001152795"/>
    </source>
</evidence>
<dbReference type="SUPFAM" id="SSF48726">
    <property type="entry name" value="Immunoglobulin"/>
    <property type="match status" value="2"/>
</dbReference>
<feature type="compositionally biased region" description="Low complexity" evidence="3">
    <location>
        <begin position="56"/>
        <end position="86"/>
    </location>
</feature>
<dbReference type="SMART" id="SM00408">
    <property type="entry name" value="IGc2"/>
    <property type="match status" value="2"/>
</dbReference>
<sequence length="236" mass="26014">GPYLFLKEQNLKIVEVNEKNITIPCTGRSYPTPRVIWKKDGKEIQSRENIIDASINSTEASNNSTEVSNNSTEASNNSTEVSNNSTGASNNFIYQISTPSRLDNKSNVSIEVTSTLFVRTNGIKYEDHGNYTCEVLNVNESSIPLSKTVEIQFPPRITKGPSNMTINEGENVNLTCDAEGPPKPTFSWSNVSARVTIEEIIRNNDKLKLRNVRSAGKYKFIVTCKASNKGGNSTAN</sequence>
<dbReference type="Gene3D" id="2.60.40.10">
    <property type="entry name" value="Immunoglobulins"/>
    <property type="match status" value="2"/>
</dbReference>
<dbReference type="EMBL" id="CACRXK020029577">
    <property type="protein sequence ID" value="CAB4042155.1"/>
    <property type="molecule type" value="Genomic_DNA"/>
</dbReference>
<dbReference type="GO" id="GO:0030424">
    <property type="term" value="C:axon"/>
    <property type="evidence" value="ECO:0007669"/>
    <property type="project" value="TreeGrafter"/>
</dbReference>
<organism evidence="4 5">
    <name type="scientific">Paramuricea clavata</name>
    <name type="common">Red gorgonian</name>
    <name type="synonym">Violescent sea-whip</name>
    <dbReference type="NCBI Taxonomy" id="317549"/>
    <lineage>
        <taxon>Eukaryota</taxon>
        <taxon>Metazoa</taxon>
        <taxon>Cnidaria</taxon>
        <taxon>Anthozoa</taxon>
        <taxon>Octocorallia</taxon>
        <taxon>Malacalcyonacea</taxon>
        <taxon>Plexauridae</taxon>
        <taxon>Paramuricea</taxon>
    </lineage>
</organism>
<dbReference type="SMART" id="SM00409">
    <property type="entry name" value="IG"/>
    <property type="match status" value="2"/>
</dbReference>
<dbReference type="InterPro" id="IPR003598">
    <property type="entry name" value="Ig_sub2"/>
</dbReference>
<dbReference type="GO" id="GO:0050808">
    <property type="term" value="P:synapse organization"/>
    <property type="evidence" value="ECO:0007669"/>
    <property type="project" value="TreeGrafter"/>
</dbReference>
<feature type="non-terminal residue" evidence="4">
    <location>
        <position position="1"/>
    </location>
</feature>
<evidence type="ECO:0000256" key="2">
    <source>
        <dbReference type="ARBA" id="ARBA00023157"/>
    </source>
</evidence>
<dbReference type="GO" id="GO:0043025">
    <property type="term" value="C:neuronal cell body"/>
    <property type="evidence" value="ECO:0007669"/>
    <property type="project" value="TreeGrafter"/>
</dbReference>